<sequence>MLVFYNIDAPKKPTNVTINSDLLLKAKELKLNISSVLENALAEKVRQEKRKEWLKENADAIASYNKVIEDNGVFSDKVRTF</sequence>
<dbReference type="AlphaFoldDB" id="A0A3P3XTL2"/>
<gene>
    <name evidence="2" type="ORF">SPIRO4BDMA_50934</name>
</gene>
<dbReference type="Pfam" id="PF07362">
    <property type="entry name" value="CcdA"/>
    <property type="match status" value="1"/>
</dbReference>
<evidence type="ECO:0000313" key="2">
    <source>
        <dbReference type="EMBL" id="SLM19419.1"/>
    </source>
</evidence>
<protein>
    <submittedName>
        <fullName evidence="2">CcdB antidote CcdA</fullName>
    </submittedName>
</protein>
<dbReference type="InterPro" id="IPR009956">
    <property type="entry name" value="Post-segregation_anti-tox_CcdA"/>
</dbReference>
<organism evidence="2">
    <name type="scientific">uncultured spirochete</name>
    <dbReference type="NCBI Taxonomy" id="156406"/>
    <lineage>
        <taxon>Bacteria</taxon>
        <taxon>Pseudomonadati</taxon>
        <taxon>Spirochaetota</taxon>
        <taxon>Spirochaetia</taxon>
        <taxon>Spirochaetales</taxon>
        <taxon>environmental samples</taxon>
    </lineage>
</organism>
<dbReference type="EMBL" id="FWDO01000005">
    <property type="protein sequence ID" value="SLM19419.1"/>
    <property type="molecule type" value="Genomic_DNA"/>
</dbReference>
<evidence type="ECO:0000256" key="1">
    <source>
        <dbReference type="ARBA" id="ARBA00022649"/>
    </source>
</evidence>
<reference evidence="2" key="1">
    <citation type="submission" date="2017-02" db="EMBL/GenBank/DDBJ databases">
        <authorList>
            <person name="Regsiter A."/>
            <person name="William W."/>
        </authorList>
    </citation>
    <scope>NUCLEOTIDE SEQUENCE</scope>
    <source>
        <strain evidence="2">BdmA 4</strain>
    </source>
</reference>
<name>A0A3P3XTL2_9SPIR</name>
<proteinExistence type="predicted"/>
<keyword evidence="1" id="KW-1277">Toxin-antitoxin system</keyword>
<accession>A0A3P3XTL2</accession>